<evidence type="ECO:0000256" key="3">
    <source>
        <dbReference type="ARBA" id="ARBA00023125"/>
    </source>
</evidence>
<feature type="domain" description="Transcription factor CBF/NF-Y/archaeal histone" evidence="8">
    <location>
        <begin position="95"/>
        <end position="158"/>
    </location>
</feature>
<dbReference type="CDD" id="cd22908">
    <property type="entry name" value="HFD_NFYC-like"/>
    <property type="match status" value="1"/>
</dbReference>
<protein>
    <recommendedName>
        <fullName evidence="8">Transcription factor CBF/NF-Y/archaeal histone domain-containing protein</fullName>
    </recommendedName>
</protein>
<keyword evidence="2" id="KW-0805">Transcription regulation</keyword>
<dbReference type="GO" id="GO:0005634">
    <property type="term" value="C:nucleus"/>
    <property type="evidence" value="ECO:0007669"/>
    <property type="project" value="UniProtKB-SubCell"/>
</dbReference>
<dbReference type="InterPro" id="IPR009072">
    <property type="entry name" value="Histone-fold"/>
</dbReference>
<sequence length="239" mass="26537">MDMEEQPSETIVNEGVTRGGTPAALASVAPSASTPSPSQDAPVDPVIQLQSSDKNQVASQQTQQPHNGHQQQQLQAFWSGQLDEIKQTTDLKTHSLPLARIKKIMKADSDVPRIAGEAPVLFAKACEMFILELTLRAWLHAEEDKRRTLQKNDVTAALAGTEVFDFLVDTGPSDKLKGDGAVLPTTTAVQEEDDDPYRDYCWDDYSPLWSPDESPGPDLRNVTCDDPRYYTYIHEYYSL</sequence>
<evidence type="ECO:0000256" key="7">
    <source>
        <dbReference type="SAM" id="MobiDB-lite"/>
    </source>
</evidence>
<feature type="compositionally biased region" description="Low complexity" evidence="7">
    <location>
        <begin position="60"/>
        <end position="70"/>
    </location>
</feature>
<dbReference type="Pfam" id="PF00808">
    <property type="entry name" value="CBFD_NFYB_HMF"/>
    <property type="match status" value="1"/>
</dbReference>
<keyword evidence="3" id="KW-0238">DNA-binding</keyword>
<dbReference type="Proteomes" id="UP000275267">
    <property type="component" value="Unassembled WGS sequence"/>
</dbReference>
<evidence type="ECO:0000256" key="6">
    <source>
        <dbReference type="ARBA" id="ARBA00038129"/>
    </source>
</evidence>
<dbReference type="InterPro" id="IPR050568">
    <property type="entry name" value="Transcr_DNA_Rep_Reg"/>
</dbReference>
<organism evidence="9 10">
    <name type="scientific">Panicum miliaceum</name>
    <name type="common">Proso millet</name>
    <name type="synonym">Broomcorn millet</name>
    <dbReference type="NCBI Taxonomy" id="4540"/>
    <lineage>
        <taxon>Eukaryota</taxon>
        <taxon>Viridiplantae</taxon>
        <taxon>Streptophyta</taxon>
        <taxon>Embryophyta</taxon>
        <taxon>Tracheophyta</taxon>
        <taxon>Spermatophyta</taxon>
        <taxon>Magnoliopsida</taxon>
        <taxon>Liliopsida</taxon>
        <taxon>Poales</taxon>
        <taxon>Poaceae</taxon>
        <taxon>PACMAD clade</taxon>
        <taxon>Panicoideae</taxon>
        <taxon>Panicodae</taxon>
        <taxon>Paniceae</taxon>
        <taxon>Panicinae</taxon>
        <taxon>Panicum</taxon>
        <taxon>Panicum sect. Panicum</taxon>
    </lineage>
</organism>
<dbReference type="GO" id="GO:0000981">
    <property type="term" value="F:DNA-binding transcription factor activity, RNA polymerase II-specific"/>
    <property type="evidence" value="ECO:0007669"/>
    <property type="project" value="TreeGrafter"/>
</dbReference>
<dbReference type="AlphaFoldDB" id="A0A3L6PNJ3"/>
<evidence type="ECO:0000256" key="2">
    <source>
        <dbReference type="ARBA" id="ARBA00023015"/>
    </source>
</evidence>
<proteinExistence type="inferred from homology"/>
<dbReference type="STRING" id="4540.A0A3L6PNJ3"/>
<gene>
    <name evidence="9" type="ORF">C2845_PM14G04640</name>
</gene>
<evidence type="ECO:0000313" key="10">
    <source>
        <dbReference type="Proteomes" id="UP000275267"/>
    </source>
</evidence>
<dbReference type="GO" id="GO:0046982">
    <property type="term" value="F:protein heterodimerization activity"/>
    <property type="evidence" value="ECO:0007669"/>
    <property type="project" value="InterPro"/>
</dbReference>
<dbReference type="Gene3D" id="1.10.20.10">
    <property type="entry name" value="Histone, subunit A"/>
    <property type="match status" value="1"/>
</dbReference>
<dbReference type="PANTHER" id="PTHR10252:SF150">
    <property type="entry name" value="OS09G0480700 PROTEIN"/>
    <property type="match status" value="1"/>
</dbReference>
<evidence type="ECO:0000256" key="5">
    <source>
        <dbReference type="ARBA" id="ARBA00023242"/>
    </source>
</evidence>
<dbReference type="InterPro" id="IPR003958">
    <property type="entry name" value="CBFA_NFYB_domain"/>
</dbReference>
<dbReference type="SUPFAM" id="SSF47113">
    <property type="entry name" value="Histone-fold"/>
    <property type="match status" value="1"/>
</dbReference>
<dbReference type="EMBL" id="PQIB02000016">
    <property type="protein sequence ID" value="RLM61431.1"/>
    <property type="molecule type" value="Genomic_DNA"/>
</dbReference>
<evidence type="ECO:0000259" key="8">
    <source>
        <dbReference type="Pfam" id="PF00808"/>
    </source>
</evidence>
<dbReference type="OrthoDB" id="1272441at2759"/>
<keyword evidence="5" id="KW-0539">Nucleus</keyword>
<comment type="caution">
    <text evidence="9">The sequence shown here is derived from an EMBL/GenBank/DDBJ whole genome shotgun (WGS) entry which is preliminary data.</text>
</comment>
<comment type="subcellular location">
    <subcellularLocation>
        <location evidence="1">Nucleus</location>
    </subcellularLocation>
</comment>
<keyword evidence="10" id="KW-1185">Reference proteome</keyword>
<evidence type="ECO:0000256" key="1">
    <source>
        <dbReference type="ARBA" id="ARBA00004123"/>
    </source>
</evidence>
<keyword evidence="4" id="KW-0804">Transcription</keyword>
<reference evidence="10" key="1">
    <citation type="journal article" date="2019" name="Nat. Commun.">
        <title>The genome of broomcorn millet.</title>
        <authorList>
            <person name="Zou C."/>
            <person name="Miki D."/>
            <person name="Li D."/>
            <person name="Tang Q."/>
            <person name="Xiao L."/>
            <person name="Rajput S."/>
            <person name="Deng P."/>
            <person name="Jia W."/>
            <person name="Huang R."/>
            <person name="Zhang M."/>
            <person name="Sun Y."/>
            <person name="Hu J."/>
            <person name="Fu X."/>
            <person name="Schnable P.S."/>
            <person name="Li F."/>
            <person name="Zhang H."/>
            <person name="Feng B."/>
            <person name="Zhu X."/>
            <person name="Liu R."/>
            <person name="Schnable J.C."/>
            <person name="Zhu J.-K."/>
            <person name="Zhang H."/>
        </authorList>
    </citation>
    <scope>NUCLEOTIDE SEQUENCE [LARGE SCALE GENOMIC DNA]</scope>
</reference>
<evidence type="ECO:0000313" key="9">
    <source>
        <dbReference type="EMBL" id="RLM61431.1"/>
    </source>
</evidence>
<name>A0A3L6PNJ3_PANMI</name>
<dbReference type="PANTHER" id="PTHR10252">
    <property type="entry name" value="HISTONE-LIKE TRANSCRIPTION FACTOR CCAAT-RELATED"/>
    <property type="match status" value="1"/>
</dbReference>
<accession>A0A3L6PNJ3</accession>
<evidence type="ECO:0000256" key="4">
    <source>
        <dbReference type="ARBA" id="ARBA00023163"/>
    </source>
</evidence>
<feature type="compositionally biased region" description="Polar residues" evidence="7">
    <location>
        <begin position="48"/>
        <end position="59"/>
    </location>
</feature>
<feature type="compositionally biased region" description="Low complexity" evidence="7">
    <location>
        <begin position="22"/>
        <end position="42"/>
    </location>
</feature>
<comment type="similarity">
    <text evidence="6">Belongs to the NFYC/HAP5 subunit family.</text>
</comment>
<dbReference type="GO" id="GO:0000978">
    <property type="term" value="F:RNA polymerase II cis-regulatory region sequence-specific DNA binding"/>
    <property type="evidence" value="ECO:0007669"/>
    <property type="project" value="TreeGrafter"/>
</dbReference>
<feature type="region of interest" description="Disordered" evidence="7">
    <location>
        <begin position="1"/>
        <end position="70"/>
    </location>
</feature>
<dbReference type="FunFam" id="1.10.20.10:FF:000006">
    <property type="entry name" value="Nuclear transcription factor Y subunit gamma"/>
    <property type="match status" value="1"/>
</dbReference>